<name>A0AAD5HGP7_UMBRA</name>
<dbReference type="RefSeq" id="XP_051447363.1">
    <property type="nucleotide sequence ID" value="XM_051586945.1"/>
</dbReference>
<reference evidence="1" key="1">
    <citation type="submission" date="2021-06" db="EMBL/GenBank/DDBJ databases">
        <authorList>
            <consortium name="DOE Joint Genome Institute"/>
            <person name="Mondo S.J."/>
            <person name="Amses K.R."/>
            <person name="Simmons D.R."/>
            <person name="Longcore J.E."/>
            <person name="Seto K."/>
            <person name="Alves G.H."/>
            <person name="Bonds A.E."/>
            <person name="Quandt C.A."/>
            <person name="Davis W.J."/>
            <person name="Chang Y."/>
            <person name="Letcher P.M."/>
            <person name="Powell M.J."/>
            <person name="Kuo A."/>
            <person name="Labutti K."/>
            <person name="Pangilinan J."/>
            <person name="Andreopoulos W."/>
            <person name="Tritt A."/>
            <person name="Riley R."/>
            <person name="Hundley H."/>
            <person name="Johnson J."/>
            <person name="Lipzen A."/>
            <person name="Barry K."/>
            <person name="Berbee M.L."/>
            <person name="Buchler N.E."/>
            <person name="Grigoriev I.V."/>
            <person name="Spatafora J.W."/>
            <person name="Stajich J.E."/>
            <person name="James T.Y."/>
        </authorList>
    </citation>
    <scope>NUCLEOTIDE SEQUENCE</scope>
    <source>
        <strain evidence="1">AG</strain>
    </source>
</reference>
<reference evidence="1" key="2">
    <citation type="journal article" date="2022" name="Proc. Natl. Acad. Sci. U.S.A.">
        <title>Diploid-dominant life cycles characterize the early evolution of Fungi.</title>
        <authorList>
            <person name="Amses K.R."/>
            <person name="Simmons D.R."/>
            <person name="Longcore J.E."/>
            <person name="Mondo S.J."/>
            <person name="Seto K."/>
            <person name="Jeronimo G.H."/>
            <person name="Bonds A.E."/>
            <person name="Quandt C.A."/>
            <person name="Davis W.J."/>
            <person name="Chang Y."/>
            <person name="Federici B.A."/>
            <person name="Kuo A."/>
            <person name="LaButti K."/>
            <person name="Pangilinan J."/>
            <person name="Andreopoulos W."/>
            <person name="Tritt A."/>
            <person name="Riley R."/>
            <person name="Hundley H."/>
            <person name="Johnson J."/>
            <person name="Lipzen A."/>
            <person name="Barry K."/>
            <person name="Lang B.F."/>
            <person name="Cuomo C.A."/>
            <person name="Buchler N.E."/>
            <person name="Grigoriev I.V."/>
            <person name="Spatafora J.W."/>
            <person name="Stajich J.E."/>
            <person name="James T.Y."/>
        </authorList>
    </citation>
    <scope>NUCLEOTIDE SEQUENCE</scope>
    <source>
        <strain evidence="1">AG</strain>
    </source>
</reference>
<evidence type="ECO:0000313" key="2">
    <source>
        <dbReference type="Proteomes" id="UP001206595"/>
    </source>
</evidence>
<gene>
    <name evidence="1" type="ORF">K450DRAFT_228576</name>
</gene>
<keyword evidence="2" id="KW-1185">Reference proteome</keyword>
<organism evidence="1 2">
    <name type="scientific">Umbelopsis ramanniana AG</name>
    <dbReference type="NCBI Taxonomy" id="1314678"/>
    <lineage>
        <taxon>Eukaryota</taxon>
        <taxon>Fungi</taxon>
        <taxon>Fungi incertae sedis</taxon>
        <taxon>Mucoromycota</taxon>
        <taxon>Mucoromycotina</taxon>
        <taxon>Umbelopsidomycetes</taxon>
        <taxon>Umbelopsidales</taxon>
        <taxon>Umbelopsidaceae</taxon>
        <taxon>Umbelopsis</taxon>
    </lineage>
</organism>
<dbReference type="EMBL" id="MU620901">
    <property type="protein sequence ID" value="KAI8582359.1"/>
    <property type="molecule type" value="Genomic_DNA"/>
</dbReference>
<comment type="caution">
    <text evidence="1">The sequence shown here is derived from an EMBL/GenBank/DDBJ whole genome shotgun (WGS) entry which is preliminary data.</text>
</comment>
<sequence>MVDDQVYAAPSRTLRYSSKRYSSLNFYYRVMMLTKLYYHFEFSAMFLDVLISMN</sequence>
<dbReference type="GeneID" id="75912293"/>
<proteinExistence type="predicted"/>
<dbReference type="AlphaFoldDB" id="A0AAD5HGP7"/>
<protein>
    <submittedName>
        <fullName evidence="1">Uncharacterized protein</fullName>
    </submittedName>
</protein>
<accession>A0AAD5HGP7</accession>
<dbReference type="Proteomes" id="UP001206595">
    <property type="component" value="Unassembled WGS sequence"/>
</dbReference>
<evidence type="ECO:0000313" key="1">
    <source>
        <dbReference type="EMBL" id="KAI8582359.1"/>
    </source>
</evidence>